<protein>
    <submittedName>
        <fullName evidence="2">Uncharacterized protein</fullName>
    </submittedName>
</protein>
<evidence type="ECO:0000313" key="3">
    <source>
        <dbReference type="Proteomes" id="UP000036756"/>
    </source>
</evidence>
<keyword evidence="3" id="KW-1185">Reference proteome</keyword>
<evidence type="ECO:0000256" key="1">
    <source>
        <dbReference type="SAM" id="MobiDB-lite"/>
    </source>
</evidence>
<dbReference type="EMBL" id="LFVU01000027">
    <property type="protein sequence ID" value="KMT21694.1"/>
    <property type="molecule type" value="Genomic_DNA"/>
</dbReference>
<gene>
    <name evidence="2" type="ORF">CLCY_2c04560</name>
</gene>
<dbReference type="PATRIC" id="fig|1121307.3.peg.1314"/>
<evidence type="ECO:0000313" key="2">
    <source>
        <dbReference type="EMBL" id="KMT21694.1"/>
    </source>
</evidence>
<dbReference type="AlphaFoldDB" id="A0A0J8DBK5"/>
<dbReference type="STRING" id="1121307.CLCY_2c04560"/>
<dbReference type="RefSeq" id="WP_048571110.1">
    <property type="nucleotide sequence ID" value="NZ_LFVU01000027.1"/>
</dbReference>
<reference evidence="2 3" key="1">
    <citation type="submission" date="2015-06" db="EMBL/GenBank/DDBJ databases">
        <title>Draft genome sequence of the purine-degrading Clostridium cylindrosporum HC-1 (DSM 605).</title>
        <authorList>
            <person name="Poehlein A."/>
            <person name="Schiel-Bengelsdorf B."/>
            <person name="Bengelsdorf F."/>
            <person name="Daniel R."/>
            <person name="Duerre P."/>
        </authorList>
    </citation>
    <scope>NUCLEOTIDE SEQUENCE [LARGE SCALE GENOMIC DNA]</scope>
    <source>
        <strain evidence="2 3">DSM 605</strain>
    </source>
</reference>
<sequence length="118" mass="13833">MAIHPFTLDYSDANVIKNLQVETIQTVKKSTMTKETNNKKNPKKRSFHSEKQDEFAKELTLVFDKMDLVFEYIIGNHKINIKVYDKYKELILEDSLEDLEDLLISIKNEKGKIIDLKV</sequence>
<comment type="caution">
    <text evidence="2">The sequence shown here is derived from an EMBL/GenBank/DDBJ whole genome shotgun (WGS) entry which is preliminary data.</text>
</comment>
<accession>A0A0J8DBK5</accession>
<dbReference type="Proteomes" id="UP000036756">
    <property type="component" value="Unassembled WGS sequence"/>
</dbReference>
<proteinExistence type="predicted"/>
<name>A0A0J8DBK5_CLOCY</name>
<organism evidence="2 3">
    <name type="scientific">Clostridium cylindrosporum DSM 605</name>
    <dbReference type="NCBI Taxonomy" id="1121307"/>
    <lineage>
        <taxon>Bacteria</taxon>
        <taxon>Bacillati</taxon>
        <taxon>Bacillota</taxon>
        <taxon>Clostridia</taxon>
        <taxon>Eubacteriales</taxon>
        <taxon>Clostridiaceae</taxon>
        <taxon>Clostridium</taxon>
    </lineage>
</organism>
<feature type="region of interest" description="Disordered" evidence="1">
    <location>
        <begin position="30"/>
        <end position="51"/>
    </location>
</feature>